<sequence>MKLIAVTLLLLMMSKGRSGRSFPLGSAATQTTSPHCWRKRPTSNPSVPCFTHTTSTMWRRVKTVPTRFTRWTCRALDSETTMSACRPSSCGSLRRPALSTWTTIVGTSFSYLRSTITMGRLSFATVGYMTVYNYYVYPDKTRPRVSQMLILPPFQGEGHGAQLLEVVHRFYCNLPKVQDITAEDPSENYVKLRDYVLVKLCQTLPIIRHRRASSELQ</sequence>
<dbReference type="PANTHER" id="PTHR12046">
    <property type="entry name" value="HISTONE ACETYLTRANSFERASE TYPE B CATALYTIC SUBUNIT"/>
    <property type="match status" value="1"/>
</dbReference>
<dbReference type="GO" id="GO:0000781">
    <property type="term" value="C:chromosome, telomeric region"/>
    <property type="evidence" value="ECO:0007669"/>
    <property type="project" value="GOC"/>
</dbReference>
<evidence type="ECO:0000313" key="2">
    <source>
        <dbReference type="EMBL" id="CDQ57792.1"/>
    </source>
</evidence>
<dbReference type="STRING" id="8022.A0A060VSH6"/>
<reference evidence="2" key="1">
    <citation type="journal article" date="2014" name="Nat. Commun.">
        <title>The rainbow trout genome provides novel insights into evolution after whole-genome duplication in vertebrates.</title>
        <authorList>
            <person name="Berthelot C."/>
            <person name="Brunet F."/>
            <person name="Chalopin D."/>
            <person name="Juanchich A."/>
            <person name="Bernard M."/>
            <person name="Noel B."/>
            <person name="Bento P."/>
            <person name="Da Silva C."/>
            <person name="Labadie K."/>
            <person name="Alberti A."/>
            <person name="Aury J.M."/>
            <person name="Louis A."/>
            <person name="Dehais P."/>
            <person name="Bardou P."/>
            <person name="Montfort J."/>
            <person name="Klopp C."/>
            <person name="Cabau C."/>
            <person name="Gaspin C."/>
            <person name="Thorgaard G.H."/>
            <person name="Boussaha M."/>
            <person name="Quillet E."/>
            <person name="Guyomard R."/>
            <person name="Galiana D."/>
            <person name="Bobe J."/>
            <person name="Volff J.N."/>
            <person name="Genet C."/>
            <person name="Wincker P."/>
            <person name="Jaillon O."/>
            <person name="Roest Crollius H."/>
            <person name="Guiguen Y."/>
        </authorList>
    </citation>
    <scope>NUCLEOTIDE SEQUENCE [LARGE SCALE GENOMIC DNA]</scope>
</reference>
<proteinExistence type="predicted"/>
<dbReference type="SUPFAM" id="SSF55729">
    <property type="entry name" value="Acyl-CoA N-acyltransferases (Nat)"/>
    <property type="match status" value="1"/>
</dbReference>
<dbReference type="GO" id="GO:0004402">
    <property type="term" value="F:histone acetyltransferase activity"/>
    <property type="evidence" value="ECO:0007669"/>
    <property type="project" value="InterPro"/>
</dbReference>
<feature type="chain" id="PRO_5001588791" description="Histone acetyltransferase type B catalytic subunit" evidence="1">
    <location>
        <begin position="20"/>
        <end position="217"/>
    </location>
</feature>
<evidence type="ECO:0008006" key="4">
    <source>
        <dbReference type="Google" id="ProtNLM"/>
    </source>
</evidence>
<dbReference type="AlphaFoldDB" id="A0A060VSH6"/>
<reference evidence="2" key="2">
    <citation type="submission" date="2014-03" db="EMBL/GenBank/DDBJ databases">
        <authorList>
            <person name="Genoscope - CEA"/>
        </authorList>
    </citation>
    <scope>NUCLEOTIDE SEQUENCE</scope>
</reference>
<gene>
    <name evidence="2" type="ORF">GSONMT00074609001</name>
</gene>
<feature type="signal peptide" evidence="1">
    <location>
        <begin position="1"/>
        <end position="19"/>
    </location>
</feature>
<dbReference type="InterPro" id="IPR016181">
    <property type="entry name" value="Acyl_CoA_acyltransferase"/>
</dbReference>
<dbReference type="PaxDb" id="8022-A0A060VSH6"/>
<dbReference type="InterPro" id="IPR017380">
    <property type="entry name" value="Hist_AcTrfase_B-typ_cat-su"/>
</dbReference>
<dbReference type="Gene3D" id="3.40.630.30">
    <property type="match status" value="1"/>
</dbReference>
<dbReference type="Proteomes" id="UP000193380">
    <property type="component" value="Unassembled WGS sequence"/>
</dbReference>
<keyword evidence="1" id="KW-0732">Signal</keyword>
<evidence type="ECO:0000256" key="1">
    <source>
        <dbReference type="SAM" id="SignalP"/>
    </source>
</evidence>
<protein>
    <recommendedName>
        <fullName evidence="4">Histone acetyltransferase type B catalytic subunit</fullName>
    </recommendedName>
</protein>
<accession>A0A060VSH6</accession>
<organism evidence="2 3">
    <name type="scientific">Oncorhynchus mykiss</name>
    <name type="common">Rainbow trout</name>
    <name type="synonym">Salmo gairdneri</name>
    <dbReference type="NCBI Taxonomy" id="8022"/>
    <lineage>
        <taxon>Eukaryota</taxon>
        <taxon>Metazoa</taxon>
        <taxon>Chordata</taxon>
        <taxon>Craniata</taxon>
        <taxon>Vertebrata</taxon>
        <taxon>Euteleostomi</taxon>
        <taxon>Actinopterygii</taxon>
        <taxon>Neopterygii</taxon>
        <taxon>Teleostei</taxon>
        <taxon>Protacanthopterygii</taxon>
        <taxon>Salmoniformes</taxon>
        <taxon>Salmonidae</taxon>
        <taxon>Salmoninae</taxon>
        <taxon>Oncorhynchus</taxon>
    </lineage>
</organism>
<dbReference type="GO" id="GO:0031509">
    <property type="term" value="P:subtelomeric heterochromatin formation"/>
    <property type="evidence" value="ECO:0007669"/>
    <property type="project" value="InterPro"/>
</dbReference>
<evidence type="ECO:0000313" key="3">
    <source>
        <dbReference type="Proteomes" id="UP000193380"/>
    </source>
</evidence>
<dbReference type="EMBL" id="FR904291">
    <property type="protein sequence ID" value="CDQ57792.1"/>
    <property type="molecule type" value="Genomic_DNA"/>
</dbReference>
<name>A0A060VSH6_ONCMY</name>
<dbReference type="GO" id="GO:0005634">
    <property type="term" value="C:nucleus"/>
    <property type="evidence" value="ECO:0007669"/>
    <property type="project" value="InterPro"/>
</dbReference>